<organism evidence="1 2">
    <name type="scientific">Paeniglutamicibacter terrestris</name>
    <dbReference type="NCBI Taxonomy" id="2723403"/>
    <lineage>
        <taxon>Bacteria</taxon>
        <taxon>Bacillati</taxon>
        <taxon>Actinomycetota</taxon>
        <taxon>Actinomycetes</taxon>
        <taxon>Micrococcales</taxon>
        <taxon>Micrococcaceae</taxon>
        <taxon>Paeniglutamicibacter</taxon>
    </lineage>
</organism>
<comment type="caution">
    <text evidence="1">The sequence shown here is derived from an EMBL/GenBank/DDBJ whole genome shotgun (WGS) entry which is preliminary data.</text>
</comment>
<dbReference type="EMBL" id="JAAWVT010000018">
    <property type="protein sequence ID" value="NKG22879.1"/>
    <property type="molecule type" value="Genomic_DNA"/>
</dbReference>
<proteinExistence type="predicted"/>
<keyword evidence="2" id="KW-1185">Reference proteome</keyword>
<evidence type="ECO:0000313" key="1">
    <source>
        <dbReference type="EMBL" id="NKG22879.1"/>
    </source>
</evidence>
<dbReference type="RefSeq" id="WP_168153609.1">
    <property type="nucleotide sequence ID" value="NZ_JAAWVT010000018.1"/>
</dbReference>
<dbReference type="Proteomes" id="UP000746595">
    <property type="component" value="Unassembled WGS sequence"/>
</dbReference>
<accession>A0ABX1G9Z7</accession>
<sequence length="83" mass="9053">MKITYDKQADAAYIMIADHIHDGEAAIQLHSIETPGGKGEVTLDFDRNGKLLGMEILGAEQVLQLELLARAELPAIDPENNPN</sequence>
<evidence type="ECO:0000313" key="2">
    <source>
        <dbReference type="Proteomes" id="UP000746595"/>
    </source>
</evidence>
<protein>
    <submittedName>
        <fullName evidence="1">DUF2283 domain-containing protein</fullName>
    </submittedName>
</protein>
<dbReference type="InterPro" id="IPR019270">
    <property type="entry name" value="DUF2283"/>
</dbReference>
<name>A0ABX1G9Z7_9MICC</name>
<gene>
    <name evidence="1" type="ORF">HED64_19510</name>
</gene>
<reference evidence="1 2" key="1">
    <citation type="submission" date="2020-04" db="EMBL/GenBank/DDBJ databases">
        <title>Paeniglutamicibacter sp. ANT13_2, a novel actinomycete isolated from sediment in Antarctica.</title>
        <authorList>
            <person name="Sakdapetsiri C."/>
            <person name="Pinyakong O."/>
        </authorList>
    </citation>
    <scope>NUCLEOTIDE SEQUENCE [LARGE SCALE GENOMIC DNA]</scope>
    <source>
        <strain evidence="1 2">ANT13_2</strain>
    </source>
</reference>
<dbReference type="Pfam" id="PF10049">
    <property type="entry name" value="DUF2283"/>
    <property type="match status" value="1"/>
</dbReference>